<gene>
    <name evidence="1" type="ORF">CGU03_18025</name>
</gene>
<dbReference type="EMBL" id="NMSH01000087">
    <property type="protein sequence ID" value="PAR18195.1"/>
    <property type="molecule type" value="Genomic_DNA"/>
</dbReference>
<name>A0A271VKV8_VIBMT</name>
<accession>A0A271VKV8</accession>
<comment type="caution">
    <text evidence="1">The sequence shown here is derived from an EMBL/GenBank/DDBJ whole genome shotgun (WGS) entry which is preliminary data.</text>
</comment>
<organism evidence="1 2">
    <name type="scientific">Vibrio metoecus</name>
    <dbReference type="NCBI Taxonomy" id="1481663"/>
    <lineage>
        <taxon>Bacteria</taxon>
        <taxon>Pseudomonadati</taxon>
        <taxon>Pseudomonadota</taxon>
        <taxon>Gammaproteobacteria</taxon>
        <taxon>Vibrionales</taxon>
        <taxon>Vibrionaceae</taxon>
        <taxon>Vibrio</taxon>
    </lineage>
</organism>
<sequence>MTNCLRVIRNAWHFHYALRLVFKGVCGDFGIALLTP</sequence>
<dbReference type="AlphaFoldDB" id="A0A271VKV8"/>
<evidence type="ECO:0000313" key="1">
    <source>
        <dbReference type="EMBL" id="PAR18195.1"/>
    </source>
</evidence>
<dbReference type="Proteomes" id="UP000216173">
    <property type="component" value="Unassembled WGS sequence"/>
</dbReference>
<reference evidence="2" key="1">
    <citation type="submission" date="2017-07" db="EMBL/GenBank/DDBJ databases">
        <authorList>
            <person name="Boucher Y."/>
            <person name="Orata F.D."/>
        </authorList>
    </citation>
    <scope>NUCLEOTIDE SEQUENCE [LARGE SCALE GENOMIC DNA]</scope>
    <source>
        <strain evidence="2">OYP9E10</strain>
    </source>
</reference>
<dbReference type="AntiFam" id="ANF00277">
    <property type="entry name" value="Spurious ORF (formerly Pfam entry PF11665)"/>
</dbReference>
<evidence type="ECO:0000313" key="2">
    <source>
        <dbReference type="Proteomes" id="UP000216173"/>
    </source>
</evidence>
<protein>
    <submittedName>
        <fullName evidence="1">DUF3265 domain-containing protein</fullName>
    </submittedName>
</protein>
<proteinExistence type="predicted"/>